<keyword evidence="1" id="KW-0378">Hydrolase</keyword>
<dbReference type="AlphaFoldDB" id="A0A9X4LY58"/>
<gene>
    <name evidence="3" type="ORF">NVS88_08170</name>
</gene>
<sequence length="269" mass="28925">MIAISEPSRLRVALAQITGVVDEYELNVHTLSSAMREARELGAELVVSPELLITGYDPEVAARLAPEGDVMRARVAELAADHGVAVVVSTPELGDDGRVYITATLFDAHGRQLLHHRKTRLYGREKEYFSPGDRRSGLVTVNGFRVGLAICYEIEFGDCARELALRGADLILVPTAIEPAEDLVVTEDVPRILVPARAIENQVVIAYTNHCGPRFIGRSVLAGACGLAANAEGQARQLVVADVREDLLTASRAANPYLHESLIEPGGAG</sequence>
<dbReference type="InterPro" id="IPR050345">
    <property type="entry name" value="Aliph_Amidase/BUP"/>
</dbReference>
<keyword evidence="4" id="KW-1185">Reference proteome</keyword>
<feature type="domain" description="CN hydrolase" evidence="2">
    <location>
        <begin position="10"/>
        <end position="254"/>
    </location>
</feature>
<dbReference type="PANTHER" id="PTHR43674:SF2">
    <property type="entry name" value="BETA-UREIDOPROPIONASE"/>
    <property type="match status" value="1"/>
</dbReference>
<protein>
    <recommendedName>
        <fullName evidence="2">CN hydrolase domain-containing protein</fullName>
    </recommendedName>
</protein>
<organism evidence="3 4">
    <name type="scientific">Speluncibacter jeojiensis</name>
    <dbReference type="NCBI Taxonomy" id="2710754"/>
    <lineage>
        <taxon>Bacteria</taxon>
        <taxon>Bacillati</taxon>
        <taxon>Actinomycetota</taxon>
        <taxon>Actinomycetes</taxon>
        <taxon>Mycobacteriales</taxon>
        <taxon>Speluncibacteraceae</taxon>
        <taxon>Speluncibacter</taxon>
    </lineage>
</organism>
<dbReference type="EMBL" id="JANRHA010000004">
    <property type="protein sequence ID" value="MDG3014533.1"/>
    <property type="molecule type" value="Genomic_DNA"/>
</dbReference>
<dbReference type="SUPFAM" id="SSF56317">
    <property type="entry name" value="Carbon-nitrogen hydrolase"/>
    <property type="match status" value="1"/>
</dbReference>
<proteinExistence type="predicted"/>
<dbReference type="Pfam" id="PF00795">
    <property type="entry name" value="CN_hydrolase"/>
    <property type="match status" value="1"/>
</dbReference>
<dbReference type="Proteomes" id="UP001152755">
    <property type="component" value="Unassembled WGS sequence"/>
</dbReference>
<dbReference type="Gene3D" id="3.60.110.10">
    <property type="entry name" value="Carbon-nitrogen hydrolase"/>
    <property type="match status" value="1"/>
</dbReference>
<evidence type="ECO:0000313" key="4">
    <source>
        <dbReference type="Proteomes" id="UP001152755"/>
    </source>
</evidence>
<dbReference type="PANTHER" id="PTHR43674">
    <property type="entry name" value="NITRILASE C965.09-RELATED"/>
    <property type="match status" value="1"/>
</dbReference>
<evidence type="ECO:0000256" key="1">
    <source>
        <dbReference type="ARBA" id="ARBA00022801"/>
    </source>
</evidence>
<dbReference type="GO" id="GO:0050126">
    <property type="term" value="F:N-carbamoylputrescine amidase activity"/>
    <property type="evidence" value="ECO:0007669"/>
    <property type="project" value="TreeGrafter"/>
</dbReference>
<dbReference type="InterPro" id="IPR003010">
    <property type="entry name" value="C-N_Hydrolase"/>
</dbReference>
<accession>A0A9X4LY58</accession>
<evidence type="ECO:0000259" key="2">
    <source>
        <dbReference type="PROSITE" id="PS50263"/>
    </source>
</evidence>
<name>A0A9X4LY58_9ACTN</name>
<dbReference type="PROSITE" id="PS50263">
    <property type="entry name" value="CN_HYDROLASE"/>
    <property type="match status" value="1"/>
</dbReference>
<evidence type="ECO:0000313" key="3">
    <source>
        <dbReference type="EMBL" id="MDG3014533.1"/>
    </source>
</evidence>
<dbReference type="GO" id="GO:0033388">
    <property type="term" value="P:putrescine biosynthetic process from arginine"/>
    <property type="evidence" value="ECO:0007669"/>
    <property type="project" value="TreeGrafter"/>
</dbReference>
<reference evidence="3" key="1">
    <citation type="submission" date="2022-08" db="EMBL/GenBank/DDBJ databases">
        <title>Genome analysis of Corynebacteriales strain.</title>
        <authorList>
            <person name="Lee S.D."/>
        </authorList>
    </citation>
    <scope>NUCLEOTIDE SEQUENCE</scope>
    <source>
        <strain evidence="3">D3-21</strain>
    </source>
</reference>
<dbReference type="RefSeq" id="WP_277830969.1">
    <property type="nucleotide sequence ID" value="NZ_JAAIVF010000001.1"/>
</dbReference>
<dbReference type="InterPro" id="IPR036526">
    <property type="entry name" value="C-N_Hydrolase_sf"/>
</dbReference>
<comment type="caution">
    <text evidence="3">The sequence shown here is derived from an EMBL/GenBank/DDBJ whole genome shotgun (WGS) entry which is preliminary data.</text>
</comment>